<dbReference type="InterPro" id="IPR046348">
    <property type="entry name" value="SIS_dom_sf"/>
</dbReference>
<comment type="caution">
    <text evidence="6">The sequence shown here is derived from an EMBL/GenBank/DDBJ whole genome shotgun (WGS) entry which is preliminary data.</text>
</comment>
<feature type="domain" description="SIS" evidence="5">
    <location>
        <begin position="122"/>
        <end position="263"/>
    </location>
</feature>
<name>A0ABP3UF10_9CLOT</name>
<dbReference type="InterPro" id="IPR036388">
    <property type="entry name" value="WH-like_DNA-bd_sf"/>
</dbReference>
<dbReference type="Gene3D" id="3.40.50.10490">
    <property type="entry name" value="Glucose-6-phosphate isomerase like protein, domain 1"/>
    <property type="match status" value="1"/>
</dbReference>
<keyword evidence="7" id="KW-1185">Reference proteome</keyword>
<keyword evidence="2" id="KW-0238">DNA-binding</keyword>
<dbReference type="Pfam" id="PF01380">
    <property type="entry name" value="SIS"/>
    <property type="match status" value="1"/>
</dbReference>
<gene>
    <name evidence="6" type="ORF">GCM10008906_01780</name>
</gene>
<dbReference type="SUPFAM" id="SSF46689">
    <property type="entry name" value="Homeodomain-like"/>
    <property type="match status" value="1"/>
</dbReference>
<evidence type="ECO:0000313" key="6">
    <source>
        <dbReference type="EMBL" id="GAA0732332.1"/>
    </source>
</evidence>
<organism evidence="6 7">
    <name type="scientific">Clostridium oceanicum</name>
    <dbReference type="NCBI Taxonomy" id="1543"/>
    <lineage>
        <taxon>Bacteria</taxon>
        <taxon>Bacillati</taxon>
        <taxon>Bacillota</taxon>
        <taxon>Clostridia</taxon>
        <taxon>Eubacteriales</taxon>
        <taxon>Clostridiaceae</taxon>
        <taxon>Clostridium</taxon>
    </lineage>
</organism>
<evidence type="ECO:0000256" key="2">
    <source>
        <dbReference type="ARBA" id="ARBA00023125"/>
    </source>
</evidence>
<reference evidence="7" key="1">
    <citation type="journal article" date="2019" name="Int. J. Syst. Evol. Microbiol.">
        <title>The Global Catalogue of Microorganisms (GCM) 10K type strain sequencing project: providing services to taxonomists for standard genome sequencing and annotation.</title>
        <authorList>
            <consortium name="The Broad Institute Genomics Platform"/>
            <consortium name="The Broad Institute Genome Sequencing Center for Infectious Disease"/>
            <person name="Wu L."/>
            <person name="Ma J."/>
        </authorList>
    </citation>
    <scope>NUCLEOTIDE SEQUENCE [LARGE SCALE GENOMIC DNA]</scope>
    <source>
        <strain evidence="7">JCM 1407</strain>
    </source>
</reference>
<dbReference type="PROSITE" id="PS51071">
    <property type="entry name" value="HTH_RPIR"/>
    <property type="match status" value="1"/>
</dbReference>
<dbReference type="Proteomes" id="UP001501510">
    <property type="component" value="Unassembled WGS sequence"/>
</dbReference>
<dbReference type="PANTHER" id="PTHR30514:SF1">
    <property type="entry name" value="HTH-TYPE TRANSCRIPTIONAL REGULATOR HEXR-RELATED"/>
    <property type="match status" value="1"/>
</dbReference>
<accession>A0ABP3UF10</accession>
<dbReference type="InterPro" id="IPR009057">
    <property type="entry name" value="Homeodomain-like_sf"/>
</dbReference>
<dbReference type="InterPro" id="IPR047640">
    <property type="entry name" value="RpiR-like"/>
</dbReference>
<dbReference type="RefSeq" id="WP_343757883.1">
    <property type="nucleotide sequence ID" value="NZ_BAAACG010000001.1"/>
</dbReference>
<keyword evidence="3" id="KW-0804">Transcription</keyword>
<dbReference type="SUPFAM" id="SSF53697">
    <property type="entry name" value="SIS domain"/>
    <property type="match status" value="1"/>
</dbReference>
<dbReference type="PROSITE" id="PS51464">
    <property type="entry name" value="SIS"/>
    <property type="match status" value="1"/>
</dbReference>
<dbReference type="Gene3D" id="1.10.10.10">
    <property type="entry name" value="Winged helix-like DNA-binding domain superfamily/Winged helix DNA-binding domain"/>
    <property type="match status" value="1"/>
</dbReference>
<keyword evidence="1" id="KW-0805">Transcription regulation</keyword>
<dbReference type="CDD" id="cd05013">
    <property type="entry name" value="SIS_RpiR"/>
    <property type="match status" value="1"/>
</dbReference>
<protein>
    <submittedName>
        <fullName evidence="6">MurR/RpiR family transcriptional regulator</fullName>
    </submittedName>
</protein>
<dbReference type="InterPro" id="IPR001347">
    <property type="entry name" value="SIS_dom"/>
</dbReference>
<evidence type="ECO:0000259" key="5">
    <source>
        <dbReference type="PROSITE" id="PS51464"/>
    </source>
</evidence>
<dbReference type="InterPro" id="IPR000281">
    <property type="entry name" value="HTH_RpiR"/>
</dbReference>
<feature type="domain" description="HTH rpiR-type" evidence="4">
    <location>
        <begin position="1"/>
        <end position="77"/>
    </location>
</feature>
<proteinExistence type="predicted"/>
<dbReference type="PANTHER" id="PTHR30514">
    <property type="entry name" value="GLUCOKINASE"/>
    <property type="match status" value="1"/>
</dbReference>
<evidence type="ECO:0000256" key="1">
    <source>
        <dbReference type="ARBA" id="ARBA00023015"/>
    </source>
</evidence>
<dbReference type="InterPro" id="IPR035472">
    <property type="entry name" value="RpiR-like_SIS"/>
</dbReference>
<evidence type="ECO:0000259" key="4">
    <source>
        <dbReference type="PROSITE" id="PS51071"/>
    </source>
</evidence>
<dbReference type="EMBL" id="BAAACG010000001">
    <property type="protein sequence ID" value="GAA0732332.1"/>
    <property type="molecule type" value="Genomic_DNA"/>
</dbReference>
<evidence type="ECO:0000256" key="3">
    <source>
        <dbReference type="ARBA" id="ARBA00023163"/>
    </source>
</evidence>
<dbReference type="Pfam" id="PF01418">
    <property type="entry name" value="HTH_6"/>
    <property type="match status" value="1"/>
</dbReference>
<evidence type="ECO:0000313" key="7">
    <source>
        <dbReference type="Proteomes" id="UP001501510"/>
    </source>
</evidence>
<sequence length="282" mass="31791">MTILSYVKKNYNNFTSTEKKIANYILNTEDDLLNLSSKDLGKLTNTSAATVIRFSKKLGLDSFNELKLKVSICNAKNTVHKPFDYIGKDLSTKNIISGIKHSITSTIDETIDLIKEKDLDKAINILRDANNICIYGIGVSSLVGMDLYYKLIRINKKSTCNIDSHLQMTSSILMNKDDVALIISYSGNTHEIISIAENCKKLNVPIISITRNSLNNKLAKISDINLYIPYIEKDIREGAMSSRLSQLTIIDMLFIGISKDNINDIENNLIKTRKIIDQYNLR</sequence>